<keyword evidence="4" id="KW-0175">Coiled coil</keyword>
<dbReference type="PANTHER" id="PTHR46391:SF20">
    <property type="entry name" value="BASIC LEUCINE ZIPPER 61"/>
    <property type="match status" value="1"/>
</dbReference>
<name>A0A822ZT25_NELNU</name>
<evidence type="ECO:0000256" key="3">
    <source>
        <dbReference type="ARBA" id="ARBA00023242"/>
    </source>
</evidence>
<organism evidence="7 8">
    <name type="scientific">Nelumbo nucifera</name>
    <name type="common">Sacred lotus</name>
    <dbReference type="NCBI Taxonomy" id="4432"/>
    <lineage>
        <taxon>Eukaryota</taxon>
        <taxon>Viridiplantae</taxon>
        <taxon>Streptophyta</taxon>
        <taxon>Embryophyta</taxon>
        <taxon>Tracheophyta</taxon>
        <taxon>Spermatophyta</taxon>
        <taxon>Magnoliopsida</taxon>
        <taxon>Proteales</taxon>
        <taxon>Nelumbonaceae</taxon>
        <taxon>Nelumbo</taxon>
    </lineage>
</organism>
<feature type="compositionally biased region" description="Polar residues" evidence="5">
    <location>
        <begin position="98"/>
        <end position="125"/>
    </location>
</feature>
<dbReference type="CDD" id="cd14703">
    <property type="entry name" value="bZIP_plant_RF2"/>
    <property type="match status" value="1"/>
</dbReference>
<keyword evidence="2" id="KW-0804">Transcription</keyword>
<reference evidence="7 8" key="1">
    <citation type="journal article" date="2020" name="Mol. Biol. Evol.">
        <title>Distinct Expression and Methylation Patterns for Genes with Different Fates following a Single Whole-Genome Duplication in Flowering Plants.</title>
        <authorList>
            <person name="Shi T."/>
            <person name="Rahmani R.S."/>
            <person name="Gugger P.F."/>
            <person name="Wang M."/>
            <person name="Li H."/>
            <person name="Zhang Y."/>
            <person name="Li Z."/>
            <person name="Wang Q."/>
            <person name="Van de Peer Y."/>
            <person name="Marchal K."/>
            <person name="Chen J."/>
        </authorList>
    </citation>
    <scope>NUCLEOTIDE SEQUENCE [LARGE SCALE GENOMIC DNA]</scope>
    <source>
        <tissue evidence="7">Leaf</tissue>
    </source>
</reference>
<dbReference type="SMART" id="SM00338">
    <property type="entry name" value="BRLZ"/>
    <property type="match status" value="1"/>
</dbReference>
<dbReference type="InterPro" id="IPR004827">
    <property type="entry name" value="bZIP"/>
</dbReference>
<evidence type="ECO:0000256" key="2">
    <source>
        <dbReference type="ARBA" id="ARBA00023163"/>
    </source>
</evidence>
<protein>
    <recommendedName>
        <fullName evidence="6">BZIP domain-containing protein</fullName>
    </recommendedName>
</protein>
<comment type="caution">
    <text evidence="7">The sequence shown here is derived from an EMBL/GenBank/DDBJ whole genome shotgun (WGS) entry which is preliminary data.</text>
</comment>
<accession>A0A822ZT25</accession>
<dbReference type="Gene3D" id="1.20.5.170">
    <property type="match status" value="1"/>
</dbReference>
<dbReference type="GO" id="GO:0003700">
    <property type="term" value="F:DNA-binding transcription factor activity"/>
    <property type="evidence" value="ECO:0007669"/>
    <property type="project" value="InterPro"/>
</dbReference>
<feature type="domain" description="BZIP" evidence="6">
    <location>
        <begin position="146"/>
        <end position="209"/>
    </location>
</feature>
<dbReference type="InterPro" id="IPR046347">
    <property type="entry name" value="bZIP_sf"/>
</dbReference>
<evidence type="ECO:0000256" key="5">
    <source>
        <dbReference type="SAM" id="MobiDB-lite"/>
    </source>
</evidence>
<sequence>MAEVNKPLGSPRSLMLNQKCSATSIFPSWFRNMQEFSSDHHQPASDSSVVSRKPETLNSGTSNAFRFIEESSRNCTGIDPEPFLGQITTRQLIPVDNTKVTSESSLPTSSKNSSVVNDLAASSGSKTERIGPSSGRKRILIDLNLDPRKMRQILANRQYAERLRMRKRKYVAELEKTRNLLEAEISVLCHQVSQFEHQIWRLRVENNSMKQKIANLMGVKMLLNSQFDARTVERERLRRLLELKQE</sequence>
<dbReference type="EMBL" id="DUZY01000008">
    <property type="protein sequence ID" value="DAD47670.1"/>
    <property type="molecule type" value="Genomic_DNA"/>
</dbReference>
<feature type="compositionally biased region" description="Polar residues" evidence="5">
    <location>
        <begin position="44"/>
        <end position="64"/>
    </location>
</feature>
<feature type="region of interest" description="Disordered" evidence="5">
    <location>
        <begin position="37"/>
        <end position="64"/>
    </location>
</feature>
<dbReference type="AlphaFoldDB" id="A0A822ZT25"/>
<keyword evidence="8" id="KW-1185">Reference proteome</keyword>
<evidence type="ECO:0000313" key="7">
    <source>
        <dbReference type="EMBL" id="DAD47670.1"/>
    </source>
</evidence>
<evidence type="ECO:0000256" key="4">
    <source>
        <dbReference type="SAM" id="Coils"/>
    </source>
</evidence>
<keyword evidence="1" id="KW-0805">Transcription regulation</keyword>
<dbReference type="GO" id="GO:0005634">
    <property type="term" value="C:nucleus"/>
    <property type="evidence" value="ECO:0007669"/>
    <property type="project" value="UniProtKB-ARBA"/>
</dbReference>
<dbReference type="PANTHER" id="PTHR46391">
    <property type="entry name" value="BASIC LEUCINE ZIPPER 34"/>
    <property type="match status" value="1"/>
</dbReference>
<dbReference type="SUPFAM" id="SSF57959">
    <property type="entry name" value="Leucine zipper domain"/>
    <property type="match status" value="1"/>
</dbReference>
<dbReference type="InterPro" id="IPR044759">
    <property type="entry name" value="bZIP_RF2"/>
</dbReference>
<dbReference type="PROSITE" id="PS50217">
    <property type="entry name" value="BZIP"/>
    <property type="match status" value="1"/>
</dbReference>
<evidence type="ECO:0000259" key="6">
    <source>
        <dbReference type="PROSITE" id="PS50217"/>
    </source>
</evidence>
<dbReference type="InterPro" id="IPR052483">
    <property type="entry name" value="bZIP_transcription_regulators"/>
</dbReference>
<feature type="coiled-coil region" evidence="4">
    <location>
        <begin position="160"/>
        <end position="191"/>
    </location>
</feature>
<keyword evidence="3" id="KW-0539">Nucleus</keyword>
<gene>
    <name evidence="7" type="ORF">HUJ06_017607</name>
</gene>
<proteinExistence type="predicted"/>
<feature type="region of interest" description="Disordered" evidence="5">
    <location>
        <begin position="98"/>
        <end position="133"/>
    </location>
</feature>
<evidence type="ECO:0000313" key="8">
    <source>
        <dbReference type="Proteomes" id="UP000607653"/>
    </source>
</evidence>
<dbReference type="Proteomes" id="UP000607653">
    <property type="component" value="Unassembled WGS sequence"/>
</dbReference>
<evidence type="ECO:0000256" key="1">
    <source>
        <dbReference type="ARBA" id="ARBA00023015"/>
    </source>
</evidence>